<dbReference type="InterPro" id="IPR001128">
    <property type="entry name" value="Cyt_P450"/>
</dbReference>
<dbReference type="Gene3D" id="1.10.630.10">
    <property type="entry name" value="Cytochrome P450"/>
    <property type="match status" value="1"/>
</dbReference>
<dbReference type="PRINTS" id="PR00385">
    <property type="entry name" value="P450"/>
</dbReference>
<evidence type="ECO:0000256" key="13">
    <source>
        <dbReference type="RuleBase" id="RU000461"/>
    </source>
</evidence>
<keyword evidence="15" id="KW-1185">Reference proteome</keyword>
<gene>
    <name evidence="14" type="ORF">RJ640_021449</name>
</gene>
<keyword evidence="11" id="KW-0472">Membrane</keyword>
<dbReference type="GO" id="GO:0020037">
    <property type="term" value="F:heme binding"/>
    <property type="evidence" value="ECO:0007669"/>
    <property type="project" value="InterPro"/>
</dbReference>
<dbReference type="Pfam" id="PF00067">
    <property type="entry name" value="p450"/>
    <property type="match status" value="1"/>
</dbReference>
<evidence type="ECO:0000256" key="4">
    <source>
        <dbReference type="ARBA" id="ARBA00022617"/>
    </source>
</evidence>
<keyword evidence="9 12" id="KW-0408">Iron</keyword>
<dbReference type="AlphaFoldDB" id="A0AA88U839"/>
<comment type="subcellular location">
    <subcellularLocation>
        <location evidence="2">Membrane</location>
        <topology evidence="2">Single-pass membrane protein</topology>
    </subcellularLocation>
</comment>
<keyword evidence="10 13" id="KW-0503">Monooxygenase</keyword>
<protein>
    <recommendedName>
        <fullName evidence="16">Cytochrome P450 89A2</fullName>
    </recommendedName>
</protein>
<dbReference type="GO" id="GO:0005506">
    <property type="term" value="F:iron ion binding"/>
    <property type="evidence" value="ECO:0007669"/>
    <property type="project" value="InterPro"/>
</dbReference>
<evidence type="ECO:0008006" key="16">
    <source>
        <dbReference type="Google" id="ProtNLM"/>
    </source>
</evidence>
<evidence type="ECO:0000256" key="10">
    <source>
        <dbReference type="ARBA" id="ARBA00023033"/>
    </source>
</evidence>
<dbReference type="EMBL" id="JAVXUO010002328">
    <property type="protein sequence ID" value="KAK2974158.1"/>
    <property type="molecule type" value="Genomic_DNA"/>
</dbReference>
<keyword evidence="5" id="KW-0812">Transmembrane</keyword>
<dbReference type="SUPFAM" id="SSF48264">
    <property type="entry name" value="Cytochrome P450"/>
    <property type="match status" value="1"/>
</dbReference>
<evidence type="ECO:0000313" key="15">
    <source>
        <dbReference type="Proteomes" id="UP001187471"/>
    </source>
</evidence>
<dbReference type="Proteomes" id="UP001187471">
    <property type="component" value="Unassembled WGS sequence"/>
</dbReference>
<comment type="caution">
    <text evidence="14">The sequence shown here is derived from an EMBL/GenBank/DDBJ whole genome shotgun (WGS) entry which is preliminary data.</text>
</comment>
<proteinExistence type="inferred from homology"/>
<dbReference type="PRINTS" id="PR00463">
    <property type="entry name" value="EP450I"/>
</dbReference>
<dbReference type="GO" id="GO:0016020">
    <property type="term" value="C:membrane"/>
    <property type="evidence" value="ECO:0007669"/>
    <property type="project" value="UniProtKB-SubCell"/>
</dbReference>
<organism evidence="14 15">
    <name type="scientific">Escallonia rubra</name>
    <dbReference type="NCBI Taxonomy" id="112253"/>
    <lineage>
        <taxon>Eukaryota</taxon>
        <taxon>Viridiplantae</taxon>
        <taxon>Streptophyta</taxon>
        <taxon>Embryophyta</taxon>
        <taxon>Tracheophyta</taxon>
        <taxon>Spermatophyta</taxon>
        <taxon>Magnoliopsida</taxon>
        <taxon>eudicotyledons</taxon>
        <taxon>Gunneridae</taxon>
        <taxon>Pentapetalae</taxon>
        <taxon>asterids</taxon>
        <taxon>campanulids</taxon>
        <taxon>Escalloniales</taxon>
        <taxon>Escalloniaceae</taxon>
        <taxon>Escallonia</taxon>
    </lineage>
</organism>
<reference evidence="14" key="1">
    <citation type="submission" date="2022-12" db="EMBL/GenBank/DDBJ databases">
        <title>Draft genome assemblies for two species of Escallonia (Escalloniales).</title>
        <authorList>
            <person name="Chanderbali A."/>
            <person name="Dervinis C."/>
            <person name="Anghel I."/>
            <person name="Soltis D."/>
            <person name="Soltis P."/>
            <person name="Zapata F."/>
        </authorList>
    </citation>
    <scope>NUCLEOTIDE SEQUENCE</scope>
    <source>
        <strain evidence="14">UCBG92.1500</strain>
        <tissue evidence="14">Leaf</tissue>
    </source>
</reference>
<keyword evidence="7" id="KW-1133">Transmembrane helix</keyword>
<evidence type="ECO:0000256" key="1">
    <source>
        <dbReference type="ARBA" id="ARBA00001971"/>
    </source>
</evidence>
<keyword evidence="4 12" id="KW-0349">Heme</keyword>
<dbReference type="InterPro" id="IPR002401">
    <property type="entry name" value="Cyt_P450_E_grp-I"/>
</dbReference>
<comment type="similarity">
    <text evidence="3 13">Belongs to the cytochrome P450 family.</text>
</comment>
<evidence type="ECO:0000256" key="2">
    <source>
        <dbReference type="ARBA" id="ARBA00004167"/>
    </source>
</evidence>
<evidence type="ECO:0000256" key="7">
    <source>
        <dbReference type="ARBA" id="ARBA00022989"/>
    </source>
</evidence>
<evidence type="ECO:0000256" key="3">
    <source>
        <dbReference type="ARBA" id="ARBA00010617"/>
    </source>
</evidence>
<name>A0AA88U839_9ASTE</name>
<evidence type="ECO:0000256" key="6">
    <source>
        <dbReference type="ARBA" id="ARBA00022723"/>
    </source>
</evidence>
<evidence type="ECO:0000256" key="12">
    <source>
        <dbReference type="PIRSR" id="PIRSR602401-1"/>
    </source>
</evidence>
<dbReference type="PANTHER" id="PTHR24298:SF800">
    <property type="entry name" value="CYTOCHROME P450 89A2-RELATED"/>
    <property type="match status" value="1"/>
</dbReference>
<dbReference type="PROSITE" id="PS00086">
    <property type="entry name" value="CYTOCHROME_P450"/>
    <property type="match status" value="1"/>
</dbReference>
<dbReference type="InterPro" id="IPR036396">
    <property type="entry name" value="Cyt_P450_sf"/>
</dbReference>
<dbReference type="PANTHER" id="PTHR24298">
    <property type="entry name" value="FLAVONOID 3'-MONOOXYGENASE-RELATED"/>
    <property type="match status" value="1"/>
</dbReference>
<keyword evidence="6 12" id="KW-0479">Metal-binding</keyword>
<dbReference type="CDD" id="cd11075">
    <property type="entry name" value="CYP77_89"/>
    <property type="match status" value="1"/>
</dbReference>
<evidence type="ECO:0000256" key="8">
    <source>
        <dbReference type="ARBA" id="ARBA00023002"/>
    </source>
</evidence>
<evidence type="ECO:0000256" key="9">
    <source>
        <dbReference type="ARBA" id="ARBA00023004"/>
    </source>
</evidence>
<dbReference type="GO" id="GO:0016709">
    <property type="term" value="F:oxidoreductase activity, acting on paired donors, with incorporation or reduction of molecular oxygen, NAD(P)H as one donor, and incorporation of one atom of oxygen"/>
    <property type="evidence" value="ECO:0007669"/>
    <property type="project" value="TreeGrafter"/>
</dbReference>
<keyword evidence="8 13" id="KW-0560">Oxidoreductase</keyword>
<sequence>METWFIVLSSICIAFLLKALLFSTSKKALPPGPATLPLIVSFIWLRRSSWEIEPILRGFRLKYGPLITLRIGSRTSIFVASHALAHRALVQNGAVFADRPKALPTTRVFNSDQHNISSAAYGPTWRLLRRNLTSGILHPSRVKSYSQGRRWTLHVLVHRLLRSDEPVRVMDHFQYAIFCLLVLMCFGDKLDDKQIQQIESVQRRLMLSMSRFRILNFWPRLGKIVFRNRWKQLLQLRQDQEDVLIPLVKARISLKAKQQQGAETEDFVVAYVDTLVDLQLPEQGFKRKLTEGEMVSLCSEFLNAGTDTTSTALEWIIANLVKYPEIQARLYEEIVGVKGPPPTAASSEQEMTAVVEEEDVHRMPYLKAVVLESLRRHPPGHFVLPHSVTEEVELEGHLVPKNATVNFMVAEMGWDPKVWEEPMEFKPERFLNAANADAAAATSGRGGGEALFDITGSREIKMMPFGAGRRICPGSALALLHLEYFVANLVWYFKWTAVDGDDVDLSEKQLFTVVMKNPLQARISPRG</sequence>
<evidence type="ECO:0000256" key="11">
    <source>
        <dbReference type="ARBA" id="ARBA00023136"/>
    </source>
</evidence>
<dbReference type="InterPro" id="IPR017972">
    <property type="entry name" value="Cyt_P450_CS"/>
</dbReference>
<evidence type="ECO:0000256" key="5">
    <source>
        <dbReference type="ARBA" id="ARBA00022692"/>
    </source>
</evidence>
<accession>A0AA88U839</accession>
<comment type="cofactor">
    <cofactor evidence="1 12">
        <name>heme</name>
        <dbReference type="ChEBI" id="CHEBI:30413"/>
    </cofactor>
</comment>
<evidence type="ECO:0000313" key="14">
    <source>
        <dbReference type="EMBL" id="KAK2974158.1"/>
    </source>
</evidence>
<dbReference type="FunFam" id="1.10.630.10:FF:000012">
    <property type="entry name" value="Cytochrome P450 family protein"/>
    <property type="match status" value="1"/>
</dbReference>
<feature type="binding site" description="axial binding residue" evidence="12">
    <location>
        <position position="472"/>
    </location>
    <ligand>
        <name>heme</name>
        <dbReference type="ChEBI" id="CHEBI:30413"/>
    </ligand>
    <ligandPart>
        <name>Fe</name>
        <dbReference type="ChEBI" id="CHEBI:18248"/>
    </ligandPart>
</feature>
<dbReference type="InterPro" id="IPR051103">
    <property type="entry name" value="Plant_metabolite_P450s"/>
</dbReference>